<reference evidence="1" key="1">
    <citation type="submission" date="2022-06" db="EMBL/GenBank/DDBJ databases">
        <title>Aeoliella straminimaris, a novel planctomycete from sediments.</title>
        <authorList>
            <person name="Vitorino I.R."/>
            <person name="Lage O.M."/>
        </authorList>
    </citation>
    <scope>NUCLEOTIDE SEQUENCE</scope>
    <source>
        <strain evidence="1">ICT_H6.2</strain>
    </source>
</reference>
<comment type="caution">
    <text evidence="1">The sequence shown here is derived from an EMBL/GenBank/DDBJ whole genome shotgun (WGS) entry which is preliminary data.</text>
</comment>
<dbReference type="EMBL" id="JAMXLR010000015">
    <property type="protein sequence ID" value="MCO6042920.1"/>
    <property type="molecule type" value="Genomic_DNA"/>
</dbReference>
<dbReference type="AlphaFoldDB" id="A0A9X2F644"/>
<protein>
    <submittedName>
        <fullName evidence="1">Uncharacterized protein</fullName>
    </submittedName>
</protein>
<accession>A0A9X2F644</accession>
<evidence type="ECO:0000313" key="2">
    <source>
        <dbReference type="Proteomes" id="UP001155241"/>
    </source>
</evidence>
<sequence length="299" mass="33575">MNPYTAQRIALADTYLPAAGPLATTNRGFHECYNHLLGETLDRLGHAIPVLVMLHDDLHLSAAGSRQYVQVVPEHYHQLKAVAHSGFGMQLWLMTHRAKVLNETLRSQLQANSEVLRQSRAALDCLPIAERATPATLLDTSLGFIHRIMAAGGVETELVEEYSTWMAPHVMKLARAAVRLEIDALHEATDRWRRELGESMWRDVYVVLCGTHQPRYRQAASQYFDRVLGEHPGIGAESEDRIVFAENIDELDGAFDLLARHIVDQQASTMIFGYRGRLQKDLLADVATEYLDQILPTGE</sequence>
<dbReference type="RefSeq" id="WP_252851020.1">
    <property type="nucleotide sequence ID" value="NZ_JAMXLR010000015.1"/>
</dbReference>
<gene>
    <name evidence="1" type="ORF">NG895_03270</name>
</gene>
<proteinExistence type="predicted"/>
<dbReference type="Proteomes" id="UP001155241">
    <property type="component" value="Unassembled WGS sequence"/>
</dbReference>
<evidence type="ECO:0000313" key="1">
    <source>
        <dbReference type="EMBL" id="MCO6042920.1"/>
    </source>
</evidence>
<organism evidence="1 2">
    <name type="scientific">Aeoliella straminimaris</name>
    <dbReference type="NCBI Taxonomy" id="2954799"/>
    <lineage>
        <taxon>Bacteria</taxon>
        <taxon>Pseudomonadati</taxon>
        <taxon>Planctomycetota</taxon>
        <taxon>Planctomycetia</taxon>
        <taxon>Pirellulales</taxon>
        <taxon>Lacipirellulaceae</taxon>
        <taxon>Aeoliella</taxon>
    </lineage>
</organism>
<name>A0A9X2F644_9BACT</name>
<keyword evidence="2" id="KW-1185">Reference proteome</keyword>